<comment type="caution">
    <text evidence="2">The sequence shown here is derived from an EMBL/GenBank/DDBJ whole genome shotgun (WGS) entry which is preliminary data.</text>
</comment>
<name>A0A3M8AWF8_9BACL</name>
<dbReference type="EMBL" id="RHHS01000037">
    <property type="protein sequence ID" value="RNB55017.1"/>
    <property type="molecule type" value="Genomic_DNA"/>
</dbReference>
<feature type="transmembrane region" description="Helical" evidence="1">
    <location>
        <begin position="41"/>
        <end position="64"/>
    </location>
</feature>
<keyword evidence="1" id="KW-1133">Transmembrane helix</keyword>
<reference evidence="2 3" key="1">
    <citation type="submission" date="2018-10" db="EMBL/GenBank/DDBJ databases">
        <title>Phylogenomics of Brevibacillus.</title>
        <authorList>
            <person name="Dunlap C."/>
        </authorList>
    </citation>
    <scope>NUCLEOTIDE SEQUENCE [LARGE SCALE GENOMIC DNA]</scope>
    <source>
        <strain evidence="2 3">DSM 100115</strain>
    </source>
</reference>
<dbReference type="AlphaFoldDB" id="A0A3M8AWF8"/>
<organism evidence="2 3">
    <name type="scientific">Brevibacillus gelatini</name>
    <dbReference type="NCBI Taxonomy" id="1655277"/>
    <lineage>
        <taxon>Bacteria</taxon>
        <taxon>Bacillati</taxon>
        <taxon>Bacillota</taxon>
        <taxon>Bacilli</taxon>
        <taxon>Bacillales</taxon>
        <taxon>Paenibacillaceae</taxon>
        <taxon>Brevibacillus</taxon>
    </lineage>
</organism>
<keyword evidence="3" id="KW-1185">Reference proteome</keyword>
<dbReference type="OrthoDB" id="2474397at2"/>
<accession>A0A3M8AWF8</accession>
<feature type="transmembrane region" description="Helical" evidence="1">
    <location>
        <begin position="7"/>
        <end position="29"/>
    </location>
</feature>
<keyword evidence="1" id="KW-0472">Membrane</keyword>
<dbReference type="Proteomes" id="UP000268829">
    <property type="component" value="Unassembled WGS sequence"/>
</dbReference>
<protein>
    <submittedName>
        <fullName evidence="2">Uncharacterized protein</fullName>
    </submittedName>
</protein>
<sequence>MNNLEKGIIYLFSFIFFPVGLIVWIITVFNQNPQYKSVGRTALYVAAGSLCLQFLIRVLNFVWYT</sequence>
<keyword evidence="1" id="KW-0812">Transmembrane</keyword>
<proteinExistence type="predicted"/>
<gene>
    <name evidence="2" type="ORF">EDM57_15385</name>
</gene>
<evidence type="ECO:0000256" key="1">
    <source>
        <dbReference type="SAM" id="Phobius"/>
    </source>
</evidence>
<evidence type="ECO:0000313" key="3">
    <source>
        <dbReference type="Proteomes" id="UP000268829"/>
    </source>
</evidence>
<evidence type="ECO:0000313" key="2">
    <source>
        <dbReference type="EMBL" id="RNB55017.1"/>
    </source>
</evidence>